<feature type="region of interest" description="Disordered" evidence="1">
    <location>
        <begin position="21"/>
        <end position="40"/>
    </location>
</feature>
<dbReference type="RefSeq" id="WP_135245221.1">
    <property type="nucleotide sequence ID" value="NZ_SIHO01000001.1"/>
</dbReference>
<evidence type="ECO:0000256" key="2">
    <source>
        <dbReference type="SAM" id="SignalP"/>
    </source>
</evidence>
<dbReference type="EMBL" id="SIHO01000001">
    <property type="protein sequence ID" value="TFU06497.1"/>
    <property type="molecule type" value="Genomic_DNA"/>
</dbReference>
<keyword evidence="4" id="KW-1185">Reference proteome</keyword>
<protein>
    <submittedName>
        <fullName evidence="3">Uncharacterized protein</fullName>
    </submittedName>
</protein>
<evidence type="ECO:0000256" key="1">
    <source>
        <dbReference type="SAM" id="MobiDB-lite"/>
    </source>
</evidence>
<feature type="chain" id="PRO_5021334112" evidence="2">
    <location>
        <begin position="20"/>
        <end position="234"/>
    </location>
</feature>
<sequence>MKRALLLAVGLMMASTALAQKPPSVPDTGTRIQTAPSADAPLAKSMSDATRARVMLSRYATCIVQYRPAATIEYLAAYQYGSQADIIEKKLANNNCLSEGELKFNSEGLRGALYAALYLRDFSREAPVLQPQPIDFRADTDGDTSDNAKKYIVMRELGECLIRKEPAQARKLVLGPVGSDSESMAFKGLAPLLGECLPSNITTKIDKAGLIQIVAEVLYRLSVGGTNTSAAGAK</sequence>
<feature type="signal peptide" evidence="2">
    <location>
        <begin position="1"/>
        <end position="19"/>
    </location>
</feature>
<reference evidence="3 4" key="1">
    <citation type="submission" date="2019-02" db="EMBL/GenBank/DDBJ databases">
        <title>Polymorphobacter sp. isolated from the lake at the Tibet of China.</title>
        <authorList>
            <person name="Li A."/>
        </authorList>
    </citation>
    <scope>NUCLEOTIDE SEQUENCE [LARGE SCALE GENOMIC DNA]</scope>
    <source>
        <strain evidence="3 4">DJ1R-1</strain>
    </source>
</reference>
<accession>A0A4Y9ES84</accession>
<name>A0A4Y9ES84_9SPHN</name>
<evidence type="ECO:0000313" key="3">
    <source>
        <dbReference type="EMBL" id="TFU06497.1"/>
    </source>
</evidence>
<dbReference type="OrthoDB" id="7567502at2"/>
<keyword evidence="2" id="KW-0732">Signal</keyword>
<gene>
    <name evidence="3" type="ORF">EUV02_05820</name>
</gene>
<proteinExistence type="predicted"/>
<dbReference type="AlphaFoldDB" id="A0A4Y9ES84"/>
<organism evidence="3 4">
    <name type="scientific">Glacieibacterium arshaanense</name>
    <dbReference type="NCBI Taxonomy" id="2511025"/>
    <lineage>
        <taxon>Bacteria</taxon>
        <taxon>Pseudomonadati</taxon>
        <taxon>Pseudomonadota</taxon>
        <taxon>Alphaproteobacteria</taxon>
        <taxon>Sphingomonadales</taxon>
        <taxon>Sphingosinicellaceae</taxon>
        <taxon>Glacieibacterium</taxon>
    </lineage>
</organism>
<comment type="caution">
    <text evidence="3">The sequence shown here is derived from an EMBL/GenBank/DDBJ whole genome shotgun (WGS) entry which is preliminary data.</text>
</comment>
<dbReference type="Proteomes" id="UP000297737">
    <property type="component" value="Unassembled WGS sequence"/>
</dbReference>
<evidence type="ECO:0000313" key="4">
    <source>
        <dbReference type="Proteomes" id="UP000297737"/>
    </source>
</evidence>